<sequence>MKAVNAPRKAPLEGHTSEGGPRGGEGTGGEAREGASLLGAGVRRVDGRAKVTGAAQYAAEFDAEGLVHGHVVSSAIARGRIEHIDTRDALSVEGVLHVLTHENRPRLAWFDNSYRDDDAPGGSPFRPLYDDRIVYSGQPIALVVASTPEIARYAASLLRVTYQREVHEVDLRAALPEAFTPKAEREGYEPPPRPRGHADEALAAAEVSVDAAYSSPFEHHNPMEPHASTVVYAPDGSLTIYDKTQGVLNCQAYVTKVFGMAKEQVRVLSPFVGGAFGSGLRPQYQLFLAVMAARALKRSVRVVLTRQQMFTFGHRPQTLQRVSLGASKDGRLQAVIHEAIGETSRFERYAEAVVNWSGMLYQCDNVRFDYKLVPLDVYTPLDMRAPGAVLGVFALECAMDELAHALGMDPLALRLKNYAERDQNKDKPFSSKELRACYTQGAERFGWSRRAPKPRSMRDGKRLVGWGMATGLWEAMQMKASAKAVLSIDGKLTVSSATSDIGTGTYTAMTQIAAATLGLAVDEVTFKLGDSSLPPAPLQGGSWTVSSVGTAVRVVCEQVRARLLELARKVEGAPLGKAKLEDVTFAGGRIHLRRDPSCSVSFVEAMRAGEVLSIEEEGVGVPRSQEQNKFTRATHSAVFVEVKVDEDLGTVEVSRVVSAIAGGRIVNAKTGRSQILGAVVWGIGMALEEETLMDPKLGRFMNHSFAEYHVPVNADVREIDVIFVEEEDTIVNPLGVKGLGEIGIVGVAAAIANAVFHATGKRIRDLPITLDKLL</sequence>
<dbReference type="AlphaFoldDB" id="A0A0K1ET68"/>
<proteinExistence type="predicted"/>
<evidence type="ECO:0000313" key="3">
    <source>
        <dbReference type="EMBL" id="AKT44105.1"/>
    </source>
</evidence>
<dbReference type="InterPro" id="IPR016208">
    <property type="entry name" value="Ald_Oxase/xanthine_DH-like"/>
</dbReference>
<dbReference type="Pfam" id="PF20256">
    <property type="entry name" value="MoCoBD_2"/>
    <property type="match status" value="1"/>
</dbReference>
<dbReference type="InterPro" id="IPR008274">
    <property type="entry name" value="AldOxase/xan_DH_MoCoBD1"/>
</dbReference>
<dbReference type="KEGG" id="ccro:CMC5_083450"/>
<reference evidence="3 4" key="1">
    <citation type="submission" date="2015-07" db="EMBL/GenBank/DDBJ databases">
        <title>Genome analysis of myxobacterium Chondromyces crocatus Cm c5 reveals a high potential for natural compound synthesis and the genetic basis for the loss of fruiting body formation.</title>
        <authorList>
            <person name="Zaburannyi N."/>
            <person name="Bunk B."/>
            <person name="Maier J."/>
            <person name="Overmann J."/>
            <person name="Mueller R."/>
        </authorList>
    </citation>
    <scope>NUCLEOTIDE SEQUENCE [LARGE SCALE GENOMIC DNA]</scope>
    <source>
        <strain evidence="3 4">Cm c5</strain>
    </source>
</reference>
<dbReference type="GO" id="GO:0004854">
    <property type="term" value="F:xanthine dehydrogenase activity"/>
    <property type="evidence" value="ECO:0007669"/>
    <property type="project" value="UniProtKB-EC"/>
</dbReference>
<feature type="region of interest" description="Disordered" evidence="1">
    <location>
        <begin position="1"/>
        <end position="33"/>
    </location>
</feature>
<accession>A0A0K1ET68</accession>
<gene>
    <name evidence="3" type="ORF">CMC5_083450</name>
</gene>
<dbReference type="InterPro" id="IPR046867">
    <property type="entry name" value="AldOxase/xan_DH_MoCoBD2"/>
</dbReference>
<evidence type="ECO:0000313" key="4">
    <source>
        <dbReference type="Proteomes" id="UP000067626"/>
    </source>
</evidence>
<evidence type="ECO:0000259" key="2">
    <source>
        <dbReference type="SMART" id="SM01008"/>
    </source>
</evidence>
<dbReference type="PANTHER" id="PTHR11908:SF153">
    <property type="entry name" value="DEHYDROGENASE"/>
    <property type="match status" value="1"/>
</dbReference>
<dbReference type="InterPro" id="IPR000674">
    <property type="entry name" value="Ald_Oxase/Xan_DH_a/b"/>
</dbReference>
<dbReference type="Proteomes" id="UP000067626">
    <property type="component" value="Chromosome"/>
</dbReference>
<protein>
    <submittedName>
        <fullName evidence="3">Aldehyde oxidase</fullName>
        <ecNumber evidence="3">1.17.1.4</ecNumber>
    </submittedName>
</protein>
<keyword evidence="3" id="KW-0560">Oxidoreductase</keyword>
<name>A0A0K1ET68_CHOCO</name>
<dbReference type="SMART" id="SM01008">
    <property type="entry name" value="Ald_Xan_dh_C"/>
    <property type="match status" value="1"/>
</dbReference>
<dbReference type="PATRIC" id="fig|52.7.peg.9171"/>
<dbReference type="RefSeq" id="WP_082363322.1">
    <property type="nucleotide sequence ID" value="NZ_CP012159.1"/>
</dbReference>
<dbReference type="InterPro" id="IPR036856">
    <property type="entry name" value="Ald_Oxase/Xan_DH_a/b_sf"/>
</dbReference>
<dbReference type="SUPFAM" id="SSF54665">
    <property type="entry name" value="CO dehydrogenase molybdoprotein N-domain-like"/>
    <property type="match status" value="1"/>
</dbReference>
<dbReference type="SUPFAM" id="SSF56003">
    <property type="entry name" value="Molybdenum cofactor-binding domain"/>
    <property type="match status" value="1"/>
</dbReference>
<dbReference type="Pfam" id="PF02738">
    <property type="entry name" value="MoCoBD_1"/>
    <property type="match status" value="1"/>
</dbReference>
<keyword evidence="4" id="KW-1185">Reference proteome</keyword>
<dbReference type="STRING" id="52.CMC5_083450"/>
<dbReference type="EMBL" id="CP012159">
    <property type="protein sequence ID" value="AKT44105.1"/>
    <property type="molecule type" value="Genomic_DNA"/>
</dbReference>
<dbReference type="Gene3D" id="3.30.365.10">
    <property type="entry name" value="Aldehyde oxidase/xanthine dehydrogenase, molybdopterin binding domain"/>
    <property type="match status" value="4"/>
</dbReference>
<dbReference type="GO" id="GO:0005506">
    <property type="term" value="F:iron ion binding"/>
    <property type="evidence" value="ECO:0007669"/>
    <property type="project" value="InterPro"/>
</dbReference>
<dbReference type="Pfam" id="PF01315">
    <property type="entry name" value="Ald_Xan_dh_C"/>
    <property type="match status" value="1"/>
</dbReference>
<dbReference type="PANTHER" id="PTHR11908">
    <property type="entry name" value="XANTHINE DEHYDROGENASE"/>
    <property type="match status" value="1"/>
</dbReference>
<dbReference type="EC" id="1.17.1.4" evidence="3"/>
<feature type="compositionally biased region" description="Gly residues" evidence="1">
    <location>
        <begin position="20"/>
        <end position="29"/>
    </location>
</feature>
<feature type="domain" description="Aldehyde oxidase/xanthine dehydrogenase a/b hammerhead" evidence="2">
    <location>
        <begin position="52"/>
        <end position="166"/>
    </location>
</feature>
<dbReference type="InterPro" id="IPR037165">
    <property type="entry name" value="AldOxase/xan_DH_Mopterin-bd_sf"/>
</dbReference>
<evidence type="ECO:0000256" key="1">
    <source>
        <dbReference type="SAM" id="MobiDB-lite"/>
    </source>
</evidence>
<organism evidence="3 4">
    <name type="scientific">Chondromyces crocatus</name>
    <dbReference type="NCBI Taxonomy" id="52"/>
    <lineage>
        <taxon>Bacteria</taxon>
        <taxon>Pseudomonadati</taxon>
        <taxon>Myxococcota</taxon>
        <taxon>Polyangia</taxon>
        <taxon>Polyangiales</taxon>
        <taxon>Polyangiaceae</taxon>
        <taxon>Chondromyces</taxon>
    </lineage>
</organism>
<dbReference type="OrthoDB" id="9775084at2"/>
<dbReference type="Gene3D" id="3.90.1170.50">
    <property type="entry name" value="Aldehyde oxidase/xanthine dehydrogenase, a/b hammerhead"/>
    <property type="match status" value="1"/>
</dbReference>